<evidence type="ECO:0000313" key="2">
    <source>
        <dbReference type="EMBL" id="NHN86956.1"/>
    </source>
</evidence>
<dbReference type="EMBL" id="WOTB01000084">
    <property type="protein sequence ID" value="NHN86956.1"/>
    <property type="molecule type" value="Genomic_DNA"/>
</dbReference>
<keyword evidence="3" id="KW-1185">Reference proteome</keyword>
<dbReference type="RefSeq" id="WP_173585245.1">
    <property type="nucleotide sequence ID" value="NZ_WOTB01000084.1"/>
</dbReference>
<sequence length="264" mass="28063">MVKNVAGLVADLDTVTDALEAYRIQLRAQPLAHTCTGDSAPPQGDGASLRLPVRPPIPSHAPRPSGAGHGMVVETQPESGRAGEGGVPACPQPDWLYHLLTVEGPPERLAQFRTRAAGPGRIPWAAEALSADDLLRPLLPAGAGSEAGRLTGLAEAVARAAGHLRVRDDGVDSVPFDLNALCPVPVELLALGPQSPDVLAWLCRHWGTSRPLQTVEALETGPVAPETVWTLGFWSADWTPWAALRTIARGWPDLCLRIRPLYDV</sequence>
<gene>
    <name evidence="2" type="ORF">GOB93_20610</name>
</gene>
<protein>
    <submittedName>
        <fullName evidence="2">Uncharacterized protein</fullName>
    </submittedName>
</protein>
<evidence type="ECO:0000313" key="3">
    <source>
        <dbReference type="Proteomes" id="UP000635278"/>
    </source>
</evidence>
<feature type="region of interest" description="Disordered" evidence="1">
    <location>
        <begin position="55"/>
        <end position="88"/>
    </location>
</feature>
<accession>A0ABX0JTX8</accession>
<organism evidence="2 3">
    <name type="scientific">Acetobacter musti</name>
    <dbReference type="NCBI Taxonomy" id="864732"/>
    <lineage>
        <taxon>Bacteria</taxon>
        <taxon>Pseudomonadati</taxon>
        <taxon>Pseudomonadota</taxon>
        <taxon>Alphaproteobacteria</taxon>
        <taxon>Acetobacterales</taxon>
        <taxon>Acetobacteraceae</taxon>
        <taxon>Acetobacter</taxon>
    </lineage>
</organism>
<proteinExistence type="predicted"/>
<evidence type="ECO:0000256" key="1">
    <source>
        <dbReference type="SAM" id="MobiDB-lite"/>
    </source>
</evidence>
<name>A0ABX0JTX8_9PROT</name>
<dbReference type="Proteomes" id="UP000635278">
    <property type="component" value="Unassembled WGS sequence"/>
</dbReference>
<reference evidence="2 3" key="1">
    <citation type="journal article" date="2020" name="Int. J. Syst. Evol. Microbiol.">
        <title>Novel acetic acid bacteria from cider fermentations: Acetobacter conturbans sp. nov. and Acetobacter fallax sp. nov.</title>
        <authorList>
            <person name="Sombolestani A.S."/>
            <person name="Cleenwerck I."/>
            <person name="Cnockaert M."/>
            <person name="Borremans W."/>
            <person name="Wieme A.D."/>
            <person name="De Vuyst L."/>
            <person name="Vandamme P."/>
        </authorList>
    </citation>
    <scope>NUCLEOTIDE SEQUENCE [LARGE SCALE GENOMIC DNA]</scope>
    <source>
        <strain evidence="2 3">LMG 30640</strain>
    </source>
</reference>
<comment type="caution">
    <text evidence="2">The sequence shown here is derived from an EMBL/GenBank/DDBJ whole genome shotgun (WGS) entry which is preliminary data.</text>
</comment>